<sequence length="180" mass="20962">MRNYPNKQALLDAVQTALDKYLAEFADIPESARNIRTADGGKTPSEHLSYQLGWVNSLLDWERREQAGEEVHTPAEGFKWNNLGGLYQRFYQVYSVYTLAEQQAMLRGKTAELCVWIEGLSEDELFLIGQRKWAETAAQWPLWKWIHINTVAPFTNFRTQIRKWKKCLKTAKSKNHLSKK</sequence>
<dbReference type="PANTHER" id="PTHR40658">
    <property type="match status" value="1"/>
</dbReference>
<proteinExistence type="predicted"/>
<evidence type="ECO:0000313" key="2">
    <source>
        <dbReference type="Proteomes" id="UP000708805"/>
    </source>
</evidence>
<dbReference type="PANTHER" id="PTHR40658:SF3">
    <property type="entry name" value="CLBS_DFSB FAMILY FOUR-HELIX BUNDLE PROTEIN"/>
    <property type="match status" value="1"/>
</dbReference>
<name>A0A9X0ZRV9_NEIEL</name>
<organism evidence="1 2">
    <name type="scientific">Neisseria elongata subsp. nitroreducens</name>
    <dbReference type="NCBI Taxonomy" id="90367"/>
    <lineage>
        <taxon>Bacteria</taxon>
        <taxon>Pseudomonadati</taxon>
        <taxon>Pseudomonadota</taxon>
        <taxon>Betaproteobacteria</taxon>
        <taxon>Neisseriales</taxon>
        <taxon>Neisseriaceae</taxon>
        <taxon>Neisseria</taxon>
    </lineage>
</organism>
<protein>
    <submittedName>
        <fullName evidence="1">ClbS/DfsB family four-helix bundle protein</fullName>
    </submittedName>
</protein>
<dbReference type="InterPro" id="IPR034660">
    <property type="entry name" value="DinB/YfiT-like"/>
</dbReference>
<dbReference type="InterPro" id="IPR012550">
    <property type="entry name" value="DUF1706"/>
</dbReference>
<dbReference type="PIRSF" id="PIRSF031551">
    <property type="entry name" value="DUF1706"/>
    <property type="match status" value="1"/>
</dbReference>
<dbReference type="Pfam" id="PF08020">
    <property type="entry name" value="DUF1706"/>
    <property type="match status" value="1"/>
</dbReference>
<dbReference type="RefSeq" id="WP_214037375.1">
    <property type="nucleotide sequence ID" value="NZ_JAGJWT010000002.1"/>
</dbReference>
<gene>
    <name evidence="1" type="ORF">J8641_03505</name>
</gene>
<dbReference type="EMBL" id="JAGJWT010000002">
    <property type="protein sequence ID" value="MBS9339899.1"/>
    <property type="molecule type" value="Genomic_DNA"/>
</dbReference>
<dbReference type="Proteomes" id="UP000708805">
    <property type="component" value="Unassembled WGS sequence"/>
</dbReference>
<accession>A0A9X0ZRV9</accession>
<dbReference type="Gene3D" id="1.20.120.450">
    <property type="entry name" value="dinb family like domain"/>
    <property type="match status" value="1"/>
</dbReference>
<reference evidence="1" key="1">
    <citation type="submission" date="2021-04" db="EMBL/GenBank/DDBJ databases">
        <title>Genomic characterization of endocarditis-associated Neisseria elongata subsp. nitroreducens.</title>
        <authorList>
            <person name="Schorner M."/>
            <person name="Passarelli-Araujo H."/>
            <person name="Scheffer M."/>
            <person name="Barazzetti F."/>
            <person name="Martins J."/>
            <person name="Machado H."/>
            <person name="Palmeiro J."/>
            <person name="Bazzo M."/>
        </authorList>
    </citation>
    <scope>NUCLEOTIDE SEQUENCE</scope>
    <source>
        <strain evidence="1">Nel_M001</strain>
    </source>
</reference>
<evidence type="ECO:0000313" key="1">
    <source>
        <dbReference type="EMBL" id="MBS9339899.1"/>
    </source>
</evidence>
<comment type="caution">
    <text evidence="1">The sequence shown here is derived from an EMBL/GenBank/DDBJ whole genome shotgun (WGS) entry which is preliminary data.</text>
</comment>
<dbReference type="AlphaFoldDB" id="A0A9X0ZRV9"/>